<dbReference type="RefSeq" id="WP_283444667.1">
    <property type="nucleotide sequence ID" value="NZ_FXUL01000023.1"/>
</dbReference>
<gene>
    <name evidence="2" type="ORF">SAMN06295970_12347</name>
</gene>
<dbReference type="Pfam" id="PF09557">
    <property type="entry name" value="DUF2382"/>
    <property type="match status" value="1"/>
</dbReference>
<organism evidence="2 3">
    <name type="scientific">Noviherbaspirillum suwonense</name>
    <dbReference type="NCBI Taxonomy" id="1224511"/>
    <lineage>
        <taxon>Bacteria</taxon>
        <taxon>Pseudomonadati</taxon>
        <taxon>Pseudomonadota</taxon>
        <taxon>Betaproteobacteria</taxon>
        <taxon>Burkholderiales</taxon>
        <taxon>Oxalobacteraceae</taxon>
        <taxon>Noviherbaspirillum</taxon>
    </lineage>
</organism>
<dbReference type="EMBL" id="FXUL01000023">
    <property type="protein sequence ID" value="SMP75720.1"/>
    <property type="molecule type" value="Genomic_DNA"/>
</dbReference>
<evidence type="ECO:0000259" key="1">
    <source>
        <dbReference type="Pfam" id="PF09557"/>
    </source>
</evidence>
<evidence type="ECO:0000313" key="3">
    <source>
        <dbReference type="Proteomes" id="UP001158049"/>
    </source>
</evidence>
<proteinExistence type="predicted"/>
<accession>A0ABY1QQE3</accession>
<comment type="caution">
    <text evidence="2">The sequence shown here is derived from an EMBL/GenBank/DDBJ whole genome shotgun (WGS) entry which is preliminary data.</text>
</comment>
<evidence type="ECO:0000313" key="2">
    <source>
        <dbReference type="EMBL" id="SMP75720.1"/>
    </source>
</evidence>
<sequence length="155" mass="17554">MTQHNDQTPAGVVAQRQAAGNTLSEGETRVLPVLEEQLEIRKVPVETGAVRVRKIVHEENRTVDLTLMQEEVSVTRVPVNKVVENTFQPRQEGDTLVIPIFEEVVTRHLVLVEEVRITTRRNPEASRQQVTLKREEAVVERYDAASGSWKPEPTL</sequence>
<dbReference type="NCBIfam" id="TIGR02271">
    <property type="entry name" value="YsnF/AvaK domain"/>
    <property type="match status" value="1"/>
</dbReference>
<dbReference type="Proteomes" id="UP001158049">
    <property type="component" value="Unassembled WGS sequence"/>
</dbReference>
<protein>
    <submittedName>
        <fullName evidence="2">Conserved domain-containing protein</fullName>
    </submittedName>
</protein>
<dbReference type="InterPro" id="IPR019060">
    <property type="entry name" value="DUF2382"/>
</dbReference>
<dbReference type="PANTHER" id="PTHR38463:SF1">
    <property type="entry name" value="STRESS RESPONSE PROTEIN YSNF"/>
    <property type="match status" value="1"/>
</dbReference>
<dbReference type="InterPro" id="IPR052967">
    <property type="entry name" value="Stress_Response_Assoc"/>
</dbReference>
<dbReference type="PANTHER" id="PTHR38463">
    <property type="entry name" value="STRESS RESPONSE PROTEIN YSNF"/>
    <property type="match status" value="1"/>
</dbReference>
<feature type="domain" description="DUF2382" evidence="1">
    <location>
        <begin position="31"/>
        <end position="139"/>
    </location>
</feature>
<keyword evidence="3" id="KW-1185">Reference proteome</keyword>
<reference evidence="2 3" key="1">
    <citation type="submission" date="2017-05" db="EMBL/GenBank/DDBJ databases">
        <authorList>
            <person name="Varghese N."/>
            <person name="Submissions S."/>
        </authorList>
    </citation>
    <scope>NUCLEOTIDE SEQUENCE [LARGE SCALE GENOMIC DNA]</scope>
    <source>
        <strain evidence="2 3">DSM 26001</strain>
    </source>
</reference>
<name>A0ABY1QQE3_9BURK</name>